<dbReference type="RefSeq" id="WP_188216537.1">
    <property type="nucleotide sequence ID" value="NZ_BAABGH010000007.1"/>
</dbReference>
<dbReference type="AlphaFoldDB" id="A0A8J6UC55"/>
<feature type="chain" id="PRO_5035267602" evidence="1">
    <location>
        <begin position="20"/>
        <end position="133"/>
    </location>
</feature>
<evidence type="ECO:0000313" key="3">
    <source>
        <dbReference type="Proteomes" id="UP000602057"/>
    </source>
</evidence>
<gene>
    <name evidence="2" type="ORF">ICJ84_11380</name>
</gene>
<dbReference type="Proteomes" id="UP000602057">
    <property type="component" value="Unassembled WGS sequence"/>
</dbReference>
<feature type="signal peptide" evidence="1">
    <location>
        <begin position="1"/>
        <end position="19"/>
    </location>
</feature>
<reference evidence="2" key="2">
    <citation type="submission" date="2020-09" db="EMBL/GenBank/DDBJ databases">
        <authorList>
            <person name="Wu Z."/>
        </authorList>
    </citation>
    <scope>NUCLEOTIDE SEQUENCE</scope>
    <source>
        <strain evidence="2">SC17</strain>
    </source>
</reference>
<keyword evidence="1" id="KW-0732">Signal</keyword>
<organism evidence="2 3">
    <name type="scientific">Aestuariibaculum suncheonense</name>
    <dbReference type="NCBI Taxonomy" id="1028745"/>
    <lineage>
        <taxon>Bacteria</taxon>
        <taxon>Pseudomonadati</taxon>
        <taxon>Bacteroidota</taxon>
        <taxon>Flavobacteriia</taxon>
        <taxon>Flavobacteriales</taxon>
        <taxon>Flavobacteriaceae</taxon>
    </lineage>
</organism>
<comment type="caution">
    <text evidence="2">The sequence shown here is derived from an EMBL/GenBank/DDBJ whole genome shotgun (WGS) entry which is preliminary data.</text>
</comment>
<protein>
    <submittedName>
        <fullName evidence="2">DUF2541 domain-containing protein</fullName>
    </submittedName>
</protein>
<reference evidence="2" key="1">
    <citation type="journal article" date="2013" name="Int. J. Syst. Evol. Microbiol.">
        <title>Aestuariibaculum suncheonense gen. nov., sp. nov., a marine bacterium of the family Flavobacteriaceae isolated from a tidal flat and emended descriptions of the genera Gaetbulibacter and Tamlana.</title>
        <authorList>
            <person name="Jeong S.H."/>
            <person name="Park M.S."/>
            <person name="Jin H.M."/>
            <person name="Lee K."/>
            <person name="Park W."/>
            <person name="Jeon C.O."/>
        </authorList>
    </citation>
    <scope>NUCLEOTIDE SEQUENCE</scope>
    <source>
        <strain evidence="2">SC17</strain>
    </source>
</reference>
<proteinExistence type="predicted"/>
<evidence type="ECO:0000256" key="1">
    <source>
        <dbReference type="SAM" id="SignalP"/>
    </source>
</evidence>
<dbReference type="EMBL" id="JACVXC010000004">
    <property type="protein sequence ID" value="MBD0836042.1"/>
    <property type="molecule type" value="Genomic_DNA"/>
</dbReference>
<sequence>MKYLFILCFLLSVSTQAQNDNWKKLAEKTVAFKNEKDKVSLVGAEKDITKVKLTCTQGTLELKSITIVMENGEKKTYDAKGLGVLTNGMSSVPYAVPSKGDKVKYLEMEYDTKGKVILTKRAKVEIWGKKGKD</sequence>
<accession>A0A8J6UC55</accession>
<evidence type="ECO:0000313" key="2">
    <source>
        <dbReference type="EMBL" id="MBD0836042.1"/>
    </source>
</evidence>
<keyword evidence="3" id="KW-1185">Reference proteome</keyword>
<name>A0A8J6UC55_9FLAO</name>